<feature type="transmembrane region" description="Helical" evidence="6">
    <location>
        <begin position="195"/>
        <end position="213"/>
    </location>
</feature>
<dbReference type="GO" id="GO:0022857">
    <property type="term" value="F:transmembrane transporter activity"/>
    <property type="evidence" value="ECO:0007669"/>
    <property type="project" value="InterPro"/>
</dbReference>
<evidence type="ECO:0000256" key="3">
    <source>
        <dbReference type="ARBA" id="ARBA00022692"/>
    </source>
</evidence>
<evidence type="ECO:0000256" key="5">
    <source>
        <dbReference type="ARBA" id="ARBA00023136"/>
    </source>
</evidence>
<feature type="transmembrane region" description="Helical" evidence="6">
    <location>
        <begin position="143"/>
        <end position="164"/>
    </location>
</feature>
<evidence type="ECO:0000256" key="4">
    <source>
        <dbReference type="ARBA" id="ARBA00022989"/>
    </source>
</evidence>
<dbReference type="EMBL" id="CM035406">
    <property type="protein sequence ID" value="KAH7445580.1"/>
    <property type="molecule type" value="Genomic_DNA"/>
</dbReference>
<organism evidence="7 8">
    <name type="scientific">Ceratopteris richardii</name>
    <name type="common">Triangle waterfern</name>
    <dbReference type="NCBI Taxonomy" id="49495"/>
    <lineage>
        <taxon>Eukaryota</taxon>
        <taxon>Viridiplantae</taxon>
        <taxon>Streptophyta</taxon>
        <taxon>Embryophyta</taxon>
        <taxon>Tracheophyta</taxon>
        <taxon>Polypodiopsida</taxon>
        <taxon>Polypodiidae</taxon>
        <taxon>Polypodiales</taxon>
        <taxon>Pteridineae</taxon>
        <taxon>Pteridaceae</taxon>
        <taxon>Parkerioideae</taxon>
        <taxon>Ceratopteris</taxon>
    </lineage>
</organism>
<dbReference type="AlphaFoldDB" id="A0A8T2VED8"/>
<sequence length="534" mass="58380">MTNQNQKASQNQKAGNDDFTLHPQDQLRGIDYCITSPPPWPQAVLLGFQHYFVMLGTTVLIPTILVPQMGGDNDAKVKVIQTLLFTAGINTLLQSSVGTCLPCVVGGSYAYIIPTLSIIYSNRLQAIEDNHERFIRTMRAIQGALIASSSLQVVLGFSGLWGIFTRFLSPLVAAPLITMVGLGLYELGFPGVGKCVEIGIPQILLLVLFSQFMKNIRFVKPIFERFSVLLAVAIVWGYAHLLTITGAYKHSPELTASHCRTNHAALVKSSPWLRVPYPLQWGNPTFEASHVFGMLSAVLVSAVESTGGFLAASRFSGATPPPPFVMSRGLGWQGIGILFDGLFGTANGSTISVENVGLLGLSRVGSRRVVQIAAGFMIFFSLFAKFGAVFASVPLPIVAALFCVLFAKVVACGLSFLQFVNVNHSRSVFILGFSIFMGLSVPRYFNEFTASAGHGPVHTHSHWFNDIFMVIFTSAAMVAFVIGMLLDNTLQVSNSKKDRGMTWWAKFRSWKGDSRNEEFYSLPFNMNKYFPQGA</sequence>
<comment type="similarity">
    <text evidence="2">Belongs to the nucleobase:cation symporter-2 (NCS2) (TC 2.A.40) family.</text>
</comment>
<reference evidence="7" key="1">
    <citation type="submission" date="2021-08" db="EMBL/GenBank/DDBJ databases">
        <title>WGS assembly of Ceratopteris richardii.</title>
        <authorList>
            <person name="Marchant D.B."/>
            <person name="Chen G."/>
            <person name="Jenkins J."/>
            <person name="Shu S."/>
            <person name="Leebens-Mack J."/>
            <person name="Grimwood J."/>
            <person name="Schmutz J."/>
            <person name="Soltis P."/>
            <person name="Soltis D."/>
            <person name="Chen Z.-H."/>
        </authorList>
    </citation>
    <scope>NUCLEOTIDE SEQUENCE</scope>
    <source>
        <strain evidence="7">Whitten #5841</strain>
        <tissue evidence="7">Leaf</tissue>
    </source>
</reference>
<name>A0A8T2VED8_CERRI</name>
<protein>
    <submittedName>
        <fullName evidence="7">Uncharacterized protein</fullName>
    </submittedName>
</protein>
<dbReference type="PANTHER" id="PTHR11119">
    <property type="entry name" value="XANTHINE-URACIL / VITAMIN C PERMEASE FAMILY MEMBER"/>
    <property type="match status" value="1"/>
</dbReference>
<gene>
    <name evidence="7" type="ORF">KP509_01G015800</name>
</gene>
<keyword evidence="4 6" id="KW-1133">Transmembrane helix</keyword>
<dbReference type="OrthoDB" id="1641903at2759"/>
<evidence type="ECO:0000256" key="1">
    <source>
        <dbReference type="ARBA" id="ARBA00004141"/>
    </source>
</evidence>
<proteinExistence type="inferred from homology"/>
<comment type="subcellular location">
    <subcellularLocation>
        <location evidence="1">Membrane</location>
        <topology evidence="1">Multi-pass membrane protein</topology>
    </subcellularLocation>
</comment>
<dbReference type="OMA" id="SIVWFIC"/>
<dbReference type="InterPro" id="IPR006043">
    <property type="entry name" value="NCS2"/>
</dbReference>
<feature type="transmembrane region" description="Helical" evidence="6">
    <location>
        <begin position="369"/>
        <end position="391"/>
    </location>
</feature>
<dbReference type="GO" id="GO:0016020">
    <property type="term" value="C:membrane"/>
    <property type="evidence" value="ECO:0007669"/>
    <property type="project" value="UniProtKB-SubCell"/>
</dbReference>
<evidence type="ECO:0000313" key="7">
    <source>
        <dbReference type="EMBL" id="KAH7445580.1"/>
    </source>
</evidence>
<keyword evidence="8" id="KW-1185">Reference proteome</keyword>
<evidence type="ECO:0000313" key="8">
    <source>
        <dbReference type="Proteomes" id="UP000825935"/>
    </source>
</evidence>
<dbReference type="Pfam" id="PF00860">
    <property type="entry name" value="Xan_ur_permease"/>
    <property type="match status" value="1"/>
</dbReference>
<dbReference type="Proteomes" id="UP000825935">
    <property type="component" value="Chromosome 1"/>
</dbReference>
<feature type="transmembrane region" description="Helical" evidence="6">
    <location>
        <begin position="427"/>
        <end position="445"/>
    </location>
</feature>
<feature type="transmembrane region" description="Helical" evidence="6">
    <location>
        <begin position="397"/>
        <end position="420"/>
    </location>
</feature>
<keyword evidence="3 6" id="KW-0812">Transmembrane</keyword>
<keyword evidence="5 6" id="KW-0472">Membrane</keyword>
<feature type="transmembrane region" description="Helical" evidence="6">
    <location>
        <begin position="467"/>
        <end position="486"/>
    </location>
</feature>
<feature type="transmembrane region" description="Helical" evidence="6">
    <location>
        <begin position="225"/>
        <end position="248"/>
    </location>
</feature>
<accession>A0A8T2VED8</accession>
<feature type="transmembrane region" description="Helical" evidence="6">
    <location>
        <begin position="48"/>
        <end position="66"/>
    </location>
</feature>
<evidence type="ECO:0000256" key="2">
    <source>
        <dbReference type="ARBA" id="ARBA00008821"/>
    </source>
</evidence>
<comment type="caution">
    <text evidence="7">The sequence shown here is derived from an EMBL/GenBank/DDBJ whole genome shotgun (WGS) entry which is preliminary data.</text>
</comment>
<evidence type="ECO:0000256" key="6">
    <source>
        <dbReference type="SAM" id="Phobius"/>
    </source>
</evidence>